<keyword evidence="3" id="KW-0378">Hydrolase</keyword>
<gene>
    <name evidence="3" type="ORF">AUP42_09480</name>
</gene>
<dbReference type="EMBL" id="LPVY01000002">
    <property type="protein sequence ID" value="KZB69114.1"/>
    <property type="molecule type" value="Genomic_DNA"/>
</dbReference>
<keyword evidence="3" id="KW-0645">Protease</keyword>
<feature type="domain" description="Peptidase M16 C-terminal" evidence="2">
    <location>
        <begin position="203"/>
        <end position="378"/>
    </location>
</feature>
<dbReference type="GO" id="GO:0006508">
    <property type="term" value="P:proteolysis"/>
    <property type="evidence" value="ECO:0007669"/>
    <property type="project" value="UniProtKB-KW"/>
</dbReference>
<dbReference type="OrthoDB" id="9811314at2"/>
<dbReference type="RefSeq" id="WP_062948155.1">
    <property type="nucleotide sequence ID" value="NZ_LPVY01000002.1"/>
</dbReference>
<dbReference type="InterPro" id="IPR011249">
    <property type="entry name" value="Metalloenz_LuxS/M16"/>
</dbReference>
<dbReference type="PANTHER" id="PTHR11851:SF224">
    <property type="entry name" value="PROCESSING PROTEASE"/>
    <property type="match status" value="1"/>
</dbReference>
<protein>
    <submittedName>
        <fullName evidence="3">Zinc protease</fullName>
    </submittedName>
</protein>
<keyword evidence="1" id="KW-0732">Signal</keyword>
<proteinExistence type="predicted"/>
<dbReference type="PANTHER" id="PTHR11851">
    <property type="entry name" value="METALLOPROTEASE"/>
    <property type="match status" value="1"/>
</dbReference>
<comment type="caution">
    <text evidence="3">The sequence shown here is derived from an EMBL/GenBank/DDBJ whole genome shotgun (WGS) entry which is preliminary data.</text>
</comment>
<evidence type="ECO:0000256" key="1">
    <source>
        <dbReference type="SAM" id="SignalP"/>
    </source>
</evidence>
<dbReference type="Gene3D" id="3.30.830.10">
    <property type="entry name" value="Metalloenzyme, LuxS/M16 peptidase-like"/>
    <property type="match status" value="2"/>
</dbReference>
<dbReference type="InterPro" id="IPR050361">
    <property type="entry name" value="MPP/UQCRC_Complex"/>
</dbReference>
<evidence type="ECO:0000313" key="4">
    <source>
        <dbReference type="Proteomes" id="UP000076335"/>
    </source>
</evidence>
<accession>A0A154LAY3</accession>
<feature type="chain" id="PRO_5007597095" evidence="1">
    <location>
        <begin position="37"/>
        <end position="452"/>
    </location>
</feature>
<dbReference type="Proteomes" id="UP000076335">
    <property type="component" value="Unassembled WGS sequence"/>
</dbReference>
<feature type="signal peptide" evidence="1">
    <location>
        <begin position="1"/>
        <end position="36"/>
    </location>
</feature>
<dbReference type="AlphaFoldDB" id="A0A154LAY3"/>
<dbReference type="SUPFAM" id="SSF63411">
    <property type="entry name" value="LuxS/MPP-like metallohydrolase"/>
    <property type="match status" value="2"/>
</dbReference>
<dbReference type="InterPro" id="IPR007863">
    <property type="entry name" value="Peptidase_M16_C"/>
</dbReference>
<name>A0A154LAY3_9PROT</name>
<dbReference type="Pfam" id="PF05193">
    <property type="entry name" value="Peptidase_M16_C"/>
    <property type="match status" value="1"/>
</dbReference>
<organism evidence="3 4">
    <name type="scientific">Thalassospira lucentensis</name>
    <dbReference type="NCBI Taxonomy" id="168935"/>
    <lineage>
        <taxon>Bacteria</taxon>
        <taxon>Pseudomonadati</taxon>
        <taxon>Pseudomonadota</taxon>
        <taxon>Alphaproteobacteria</taxon>
        <taxon>Rhodospirillales</taxon>
        <taxon>Thalassospiraceae</taxon>
        <taxon>Thalassospira</taxon>
    </lineage>
</organism>
<dbReference type="GO" id="GO:0008233">
    <property type="term" value="F:peptidase activity"/>
    <property type="evidence" value="ECO:0007669"/>
    <property type="project" value="UniProtKB-KW"/>
</dbReference>
<evidence type="ECO:0000313" key="3">
    <source>
        <dbReference type="EMBL" id="KZB69114.1"/>
    </source>
</evidence>
<dbReference type="GO" id="GO:0046872">
    <property type="term" value="F:metal ion binding"/>
    <property type="evidence" value="ECO:0007669"/>
    <property type="project" value="InterPro"/>
</dbReference>
<evidence type="ECO:0000259" key="2">
    <source>
        <dbReference type="Pfam" id="PF05193"/>
    </source>
</evidence>
<reference evidence="3 4" key="1">
    <citation type="submission" date="2015-12" db="EMBL/GenBank/DDBJ databases">
        <title>Genome sequence of Thalassospira lucentensis MCCC 1A02072.</title>
        <authorList>
            <person name="Lu L."/>
            <person name="Lai Q."/>
            <person name="Shao Z."/>
            <person name="Qian P."/>
        </authorList>
    </citation>
    <scope>NUCLEOTIDE SEQUENCE [LARGE SCALE GENOMIC DNA]</scope>
    <source>
        <strain evidence="3 4">MCCC 1A02072</strain>
    </source>
</reference>
<sequence length="452" mass="48613">MSYIAKNTPVLKMRKTLLGLASATLLMTAFTSQASAVEVQEVTSDGGITAWLIEDHLNPLLTVDFAFKGAGSATDPAGKGGLANMVSGLIDEGAGEMDSQTFRTEMEDRSISISFDAGRDDFSGSMVTLTRERDTAIDLLRLALTEPRFDDEAVERIRAQVMSGLRRAETDPGDVAGKAFFKSIFGDHPYANPVSGTIASVSSLNANDFREFVRHAMARDNLVIGVAGDITAEELGPLLDEAFGGLPEKSDLPAIPEVTPKFGGIEVIQQDIPQSQAVWGQKGIARKDPDFYAAYIMNYILGGGGFSSRLTEEVREKRGLAYGVYSYLADMDKAELMTGGVATRNDAIGQSLSIIGDEWQKMKDKGVSQEELDNAKSYLTGAFPLRFTSLGNLSGMLVGMQMQDLGMDFLDKRNSLVEAVTLDDVNRVAGELLDPADVTVTVVGKPEGDLAF</sequence>